<protein>
    <submittedName>
        <fullName evidence="1">Uncharacterized protein</fullName>
    </submittedName>
</protein>
<comment type="caution">
    <text evidence="1">The sequence shown here is derived from an EMBL/GenBank/DDBJ whole genome shotgun (WGS) entry which is preliminary data.</text>
</comment>
<gene>
    <name evidence="1" type="ORF">PPRIM_AZ9-3.1.T0750035</name>
</gene>
<keyword evidence="2" id="KW-1185">Reference proteome</keyword>
<evidence type="ECO:0000313" key="2">
    <source>
        <dbReference type="Proteomes" id="UP000688137"/>
    </source>
</evidence>
<dbReference type="Proteomes" id="UP000688137">
    <property type="component" value="Unassembled WGS sequence"/>
</dbReference>
<name>A0A8S1MZL1_PARPR</name>
<dbReference type="AlphaFoldDB" id="A0A8S1MZL1"/>
<organism evidence="1 2">
    <name type="scientific">Paramecium primaurelia</name>
    <dbReference type="NCBI Taxonomy" id="5886"/>
    <lineage>
        <taxon>Eukaryota</taxon>
        <taxon>Sar</taxon>
        <taxon>Alveolata</taxon>
        <taxon>Ciliophora</taxon>
        <taxon>Intramacronucleata</taxon>
        <taxon>Oligohymenophorea</taxon>
        <taxon>Peniculida</taxon>
        <taxon>Parameciidae</taxon>
        <taxon>Paramecium</taxon>
    </lineage>
</organism>
<accession>A0A8S1MZL1</accession>
<evidence type="ECO:0000313" key="1">
    <source>
        <dbReference type="EMBL" id="CAD8085740.1"/>
    </source>
</evidence>
<dbReference type="EMBL" id="CAJJDM010000078">
    <property type="protein sequence ID" value="CAD8085740.1"/>
    <property type="molecule type" value="Genomic_DNA"/>
</dbReference>
<proteinExistence type="predicted"/>
<reference evidence="1" key="1">
    <citation type="submission" date="2021-01" db="EMBL/GenBank/DDBJ databases">
        <authorList>
            <consortium name="Genoscope - CEA"/>
            <person name="William W."/>
        </authorList>
    </citation>
    <scope>NUCLEOTIDE SEQUENCE</scope>
</reference>
<sequence length="382" mass="44938">MNCNQIFIDQLRCPEFYTKNQHASLNCPPKYSQSFIMNQIINKPRILRNQYSVQKYSSSTEELCQSFEQPQVLNLTISQLRNMKSLNKTKKTSLCSKSKSKEKNQQICNQNHERKRSNTYHINSLAKTALLFVNCQDKRMKTTENVDNVFEIKNLELLQSTQQSAKFNALNTTITLPNNNYESTLHSCVSQVKISLADQINLVKEYVSESNQFNIKWEESEKITKNIPKKLLEKYVTSDDTSLYLESSRFKIERNFNQIYKSGKFRWLYPGEEAAIIEGIESFLNCCSKKISLLMMSIQKILKTIITQKRLEYLYNYPICMKQIEAHWKIMATIFKLKQYNRIYKNQVTNKLWKDIQASKTLFLDLNLENNKLALFVKQLQH</sequence>
<dbReference type="OMA" id="CNQNHER"/>